<keyword evidence="3" id="KW-1003">Cell membrane</keyword>
<evidence type="ECO:0000256" key="8">
    <source>
        <dbReference type="ARBA" id="ARBA00023136"/>
    </source>
</evidence>
<keyword evidence="6" id="KW-0677">Repeat</keyword>
<comment type="similarity">
    <text evidence="2">Belongs to the RLP family.</text>
</comment>
<dbReference type="InterPro" id="IPR032675">
    <property type="entry name" value="LRR_dom_sf"/>
</dbReference>
<evidence type="ECO:0000256" key="9">
    <source>
        <dbReference type="ARBA" id="ARBA00023170"/>
    </source>
</evidence>
<evidence type="ECO:0000256" key="5">
    <source>
        <dbReference type="ARBA" id="ARBA00022692"/>
    </source>
</evidence>
<feature type="compositionally biased region" description="Basic and acidic residues" evidence="11">
    <location>
        <begin position="340"/>
        <end position="349"/>
    </location>
</feature>
<keyword evidence="10" id="KW-0325">Glycoprotein</keyword>
<dbReference type="Pfam" id="PF00560">
    <property type="entry name" value="LRR_1"/>
    <property type="match status" value="2"/>
</dbReference>
<keyword evidence="4" id="KW-0433">Leucine-rich repeat</keyword>
<dbReference type="EMBL" id="JAVXUP010003926">
    <property type="protein sequence ID" value="KAK2997892.1"/>
    <property type="molecule type" value="Genomic_DNA"/>
</dbReference>
<organism evidence="12 13">
    <name type="scientific">Escallonia herrerae</name>
    <dbReference type="NCBI Taxonomy" id="1293975"/>
    <lineage>
        <taxon>Eukaryota</taxon>
        <taxon>Viridiplantae</taxon>
        <taxon>Streptophyta</taxon>
        <taxon>Embryophyta</taxon>
        <taxon>Tracheophyta</taxon>
        <taxon>Spermatophyta</taxon>
        <taxon>Magnoliopsida</taxon>
        <taxon>eudicotyledons</taxon>
        <taxon>Gunneridae</taxon>
        <taxon>Pentapetalae</taxon>
        <taxon>asterids</taxon>
        <taxon>campanulids</taxon>
        <taxon>Escalloniales</taxon>
        <taxon>Escalloniaceae</taxon>
        <taxon>Escallonia</taxon>
    </lineage>
</organism>
<evidence type="ECO:0000256" key="10">
    <source>
        <dbReference type="ARBA" id="ARBA00023180"/>
    </source>
</evidence>
<name>A0AA88UXX2_9ASTE</name>
<keyword evidence="13" id="KW-1185">Reference proteome</keyword>
<sequence>EEISVEEAAKVFPVTKLQGGSLRCNYRGPLTRTDNALVGNIHESSFGQLPLLRTVSPSGNQLTGQIPPSLGSLKNLLQLTLTRNSFVATRFPVQCSYPFRHVSKPQSSHRKNPFPDWPPKVPYQSLIIFQNLFLHLQNMWYLNLSNSESQILCLAPLPRRNPYKIYKPDSLTFIDLSDNHFMQGISNFFPKLSSLQNVQLSNNQLKFDLTKITLPSELSSLDLYSNLLFGSLSRIINGQTSSFLITCTIPTSLGLLQKLQWLNLSINGISGKIPISLLGIEQLRHANFKVNKLCGEIPQGRPFNVFQATAYAHSLCLCGKPLPHCKGKKLGKKGQQYADPIDKGQKDYH</sequence>
<dbReference type="PANTHER" id="PTHR27004:SF392">
    <property type="entry name" value="OS04G0677200 PROTEIN"/>
    <property type="match status" value="1"/>
</dbReference>
<dbReference type="AlphaFoldDB" id="A0AA88UXX2"/>
<feature type="non-terminal residue" evidence="12">
    <location>
        <position position="349"/>
    </location>
</feature>
<dbReference type="InterPro" id="IPR001611">
    <property type="entry name" value="Leu-rich_rpt"/>
</dbReference>
<protein>
    <submittedName>
        <fullName evidence="12">Uncharacterized protein</fullName>
    </submittedName>
</protein>
<evidence type="ECO:0000313" key="13">
    <source>
        <dbReference type="Proteomes" id="UP001188597"/>
    </source>
</evidence>
<evidence type="ECO:0000256" key="2">
    <source>
        <dbReference type="ARBA" id="ARBA00009592"/>
    </source>
</evidence>
<evidence type="ECO:0000256" key="3">
    <source>
        <dbReference type="ARBA" id="ARBA00022475"/>
    </source>
</evidence>
<proteinExistence type="inferred from homology"/>
<dbReference type="SUPFAM" id="SSF52058">
    <property type="entry name" value="L domain-like"/>
    <property type="match status" value="1"/>
</dbReference>
<feature type="region of interest" description="Disordered" evidence="11">
    <location>
        <begin position="329"/>
        <end position="349"/>
    </location>
</feature>
<evidence type="ECO:0000256" key="1">
    <source>
        <dbReference type="ARBA" id="ARBA00004251"/>
    </source>
</evidence>
<keyword evidence="7" id="KW-1133">Transmembrane helix</keyword>
<feature type="non-terminal residue" evidence="12">
    <location>
        <position position="1"/>
    </location>
</feature>
<reference evidence="12" key="1">
    <citation type="submission" date="2022-12" db="EMBL/GenBank/DDBJ databases">
        <title>Draft genome assemblies for two species of Escallonia (Escalloniales).</title>
        <authorList>
            <person name="Chanderbali A."/>
            <person name="Dervinis C."/>
            <person name="Anghel I."/>
            <person name="Soltis D."/>
            <person name="Soltis P."/>
            <person name="Zapata F."/>
        </authorList>
    </citation>
    <scope>NUCLEOTIDE SEQUENCE</scope>
    <source>
        <strain evidence="12">UCBG64.0493</strain>
        <tissue evidence="12">Leaf</tissue>
    </source>
</reference>
<comment type="caution">
    <text evidence="12">The sequence shown here is derived from an EMBL/GenBank/DDBJ whole genome shotgun (WGS) entry which is preliminary data.</text>
</comment>
<comment type="subcellular location">
    <subcellularLocation>
        <location evidence="1">Cell membrane</location>
        <topology evidence="1">Single-pass type I membrane protein</topology>
    </subcellularLocation>
</comment>
<dbReference type="PANTHER" id="PTHR27004">
    <property type="entry name" value="RECEPTOR-LIKE PROTEIN 12 ISOFORM X1"/>
    <property type="match status" value="1"/>
</dbReference>
<evidence type="ECO:0000256" key="6">
    <source>
        <dbReference type="ARBA" id="ARBA00022737"/>
    </source>
</evidence>
<evidence type="ECO:0000256" key="11">
    <source>
        <dbReference type="SAM" id="MobiDB-lite"/>
    </source>
</evidence>
<keyword evidence="8" id="KW-0472">Membrane</keyword>
<keyword evidence="5" id="KW-0812">Transmembrane</keyword>
<evidence type="ECO:0000313" key="12">
    <source>
        <dbReference type="EMBL" id="KAK2997892.1"/>
    </source>
</evidence>
<evidence type="ECO:0000256" key="4">
    <source>
        <dbReference type="ARBA" id="ARBA00022614"/>
    </source>
</evidence>
<dbReference type="Proteomes" id="UP001188597">
    <property type="component" value="Unassembled WGS sequence"/>
</dbReference>
<keyword evidence="9" id="KW-0675">Receptor</keyword>
<gene>
    <name evidence="12" type="ORF">RJ639_024764</name>
</gene>
<dbReference type="GO" id="GO:0005886">
    <property type="term" value="C:plasma membrane"/>
    <property type="evidence" value="ECO:0007669"/>
    <property type="project" value="UniProtKB-SubCell"/>
</dbReference>
<accession>A0AA88UXX2</accession>
<dbReference type="Gene3D" id="3.80.10.10">
    <property type="entry name" value="Ribonuclease Inhibitor"/>
    <property type="match status" value="3"/>
</dbReference>
<evidence type="ECO:0000256" key="7">
    <source>
        <dbReference type="ARBA" id="ARBA00022989"/>
    </source>
</evidence>